<dbReference type="AlphaFoldDB" id="D9W800"/>
<keyword evidence="1" id="KW-0472">Membrane</keyword>
<proteinExistence type="predicted"/>
<accession>D9W800</accession>
<evidence type="ECO:0000256" key="1">
    <source>
        <dbReference type="SAM" id="Phobius"/>
    </source>
</evidence>
<protein>
    <submittedName>
        <fullName evidence="2">ABC transporter dipeptide permease</fullName>
    </submittedName>
</protein>
<keyword evidence="3" id="KW-1185">Reference proteome</keyword>
<evidence type="ECO:0000313" key="3">
    <source>
        <dbReference type="Proteomes" id="UP000003963"/>
    </source>
</evidence>
<keyword evidence="1" id="KW-0812">Transmembrane</keyword>
<reference evidence="2 3" key="1">
    <citation type="submission" date="2009-02" db="EMBL/GenBank/DDBJ databases">
        <title>Annotation of Streptomyces hygroscopicus strain ATCC 53653.</title>
        <authorList>
            <consortium name="The Broad Institute Genome Sequencing Platform"/>
            <consortium name="Broad Institute Microbial Sequencing Center"/>
            <person name="Fischbach M."/>
            <person name="Godfrey P."/>
            <person name="Ward D."/>
            <person name="Young S."/>
            <person name="Zeng Q."/>
            <person name="Koehrsen M."/>
            <person name="Alvarado L."/>
            <person name="Berlin A.M."/>
            <person name="Bochicchio J."/>
            <person name="Borenstein D."/>
            <person name="Chapman S.B."/>
            <person name="Chen Z."/>
            <person name="Engels R."/>
            <person name="Freedman E."/>
            <person name="Gellesch M."/>
            <person name="Goldberg J."/>
            <person name="Griggs A."/>
            <person name="Gujja S."/>
            <person name="Heilman E.R."/>
            <person name="Heiman D.I."/>
            <person name="Hepburn T.A."/>
            <person name="Howarth C."/>
            <person name="Jen D."/>
            <person name="Larson L."/>
            <person name="Lewis B."/>
            <person name="Mehta T."/>
            <person name="Park D."/>
            <person name="Pearson M."/>
            <person name="Richards J."/>
            <person name="Roberts A."/>
            <person name="Saif S."/>
            <person name="Shea T.D."/>
            <person name="Shenoy N."/>
            <person name="Sisk P."/>
            <person name="Stolte C."/>
            <person name="Sykes S.N."/>
            <person name="Thomson T."/>
            <person name="Walk T."/>
            <person name="White J."/>
            <person name="Yandava C."/>
            <person name="Straight P."/>
            <person name="Clardy J."/>
            <person name="Hung D."/>
            <person name="Kolter R."/>
            <person name="Mekalanos J."/>
            <person name="Walker S."/>
            <person name="Walsh C.T."/>
            <person name="Wieland-Brown L.C."/>
            <person name="Haas B."/>
            <person name="Nusbaum C."/>
            <person name="Birren B."/>
        </authorList>
    </citation>
    <scope>NUCLEOTIDE SEQUENCE [LARGE SCALE GENOMIC DNA]</scope>
    <source>
        <strain evidence="2 3">ATCC 53653</strain>
    </source>
</reference>
<dbReference type="HOGENOM" id="CLU_028518_8_2_11"/>
<gene>
    <name evidence="2" type="ORF">SSOG_00246</name>
</gene>
<evidence type="ECO:0000313" key="2">
    <source>
        <dbReference type="EMBL" id="EFL20534.1"/>
    </source>
</evidence>
<organism evidence="2 3">
    <name type="scientific">Streptomyces himastatinicus ATCC 53653</name>
    <dbReference type="NCBI Taxonomy" id="457427"/>
    <lineage>
        <taxon>Bacteria</taxon>
        <taxon>Bacillati</taxon>
        <taxon>Actinomycetota</taxon>
        <taxon>Actinomycetes</taxon>
        <taxon>Kitasatosporales</taxon>
        <taxon>Streptomycetaceae</taxon>
        <taxon>Streptomyces</taxon>
        <taxon>Streptomyces violaceusniger group</taxon>
    </lineage>
</organism>
<dbReference type="EMBL" id="GG657754">
    <property type="protein sequence ID" value="EFL20534.1"/>
    <property type="molecule type" value="Genomic_DNA"/>
</dbReference>
<name>D9W800_9ACTN</name>
<sequence>MPEWGVMLSEGRDILRTAWWAGLFPGLAMTATVIAFTVVGRKLQLLLEGRTS</sequence>
<feature type="transmembrane region" description="Helical" evidence="1">
    <location>
        <begin position="20"/>
        <end position="40"/>
    </location>
</feature>
<dbReference type="Proteomes" id="UP000003963">
    <property type="component" value="Unassembled WGS sequence"/>
</dbReference>
<dbReference type="STRING" id="457427.SSOG_00246"/>
<keyword evidence="1" id="KW-1133">Transmembrane helix</keyword>